<dbReference type="EMBL" id="CP068176">
    <property type="protein sequence ID" value="QQT86279.1"/>
    <property type="molecule type" value="Genomic_DNA"/>
</dbReference>
<keyword evidence="3" id="KW-0378">Hydrolase</keyword>
<evidence type="ECO:0000256" key="1">
    <source>
        <dbReference type="SAM" id="Phobius"/>
    </source>
</evidence>
<dbReference type="PRINTS" id="PR00111">
    <property type="entry name" value="ABHYDROLASE"/>
</dbReference>
<dbReference type="PANTHER" id="PTHR43798:SF33">
    <property type="entry name" value="HYDROLASE, PUTATIVE (AFU_ORTHOLOGUE AFUA_2G14860)-RELATED"/>
    <property type="match status" value="1"/>
</dbReference>
<protein>
    <submittedName>
        <fullName evidence="3">Alpha/beta hydrolase</fullName>
    </submittedName>
</protein>
<dbReference type="InterPro" id="IPR000073">
    <property type="entry name" value="AB_hydrolase_1"/>
</dbReference>
<feature type="transmembrane region" description="Helical" evidence="1">
    <location>
        <begin position="12"/>
        <end position="30"/>
    </location>
</feature>
<dbReference type="InterPro" id="IPR050266">
    <property type="entry name" value="AB_hydrolase_sf"/>
</dbReference>
<keyword evidence="1" id="KW-0472">Membrane</keyword>
<dbReference type="GO" id="GO:0016020">
    <property type="term" value="C:membrane"/>
    <property type="evidence" value="ECO:0007669"/>
    <property type="project" value="TreeGrafter"/>
</dbReference>
<proteinExistence type="predicted"/>
<dbReference type="Proteomes" id="UP000595320">
    <property type="component" value="Chromosome"/>
</dbReference>
<keyword evidence="1" id="KW-1133">Transmembrane helix</keyword>
<accession>A0A7T9UI46</accession>
<dbReference type="SUPFAM" id="SSF53474">
    <property type="entry name" value="alpha/beta-Hydrolases"/>
    <property type="match status" value="1"/>
</dbReference>
<dbReference type="PANTHER" id="PTHR43798">
    <property type="entry name" value="MONOACYLGLYCEROL LIPASE"/>
    <property type="match status" value="1"/>
</dbReference>
<organism evidence="3 4">
    <name type="scientific">Acinetobacter ursingii</name>
    <dbReference type="NCBI Taxonomy" id="108980"/>
    <lineage>
        <taxon>Bacteria</taxon>
        <taxon>Pseudomonadati</taxon>
        <taxon>Pseudomonadota</taxon>
        <taxon>Gammaproteobacteria</taxon>
        <taxon>Moraxellales</taxon>
        <taxon>Moraxellaceae</taxon>
        <taxon>Acinetobacter</taxon>
    </lineage>
</organism>
<evidence type="ECO:0000313" key="3">
    <source>
        <dbReference type="EMBL" id="QQT86279.1"/>
    </source>
</evidence>
<name>A0A7T9UI46_9GAMM</name>
<dbReference type="RefSeq" id="WP_004996580.1">
    <property type="nucleotide sequence ID" value="NZ_BKXD01000009.1"/>
</dbReference>
<dbReference type="Gene3D" id="3.40.50.1820">
    <property type="entry name" value="alpha/beta hydrolase"/>
    <property type="match status" value="1"/>
</dbReference>
<dbReference type="GeneID" id="66211902"/>
<keyword evidence="1" id="KW-0812">Transmembrane</keyword>
<dbReference type="InterPro" id="IPR029058">
    <property type="entry name" value="AB_hydrolase_fold"/>
</dbReference>
<reference evidence="3 4" key="1">
    <citation type="submission" date="2021-01" db="EMBL/GenBank/DDBJ databases">
        <title>FDA dAtabase for Regulatory Grade micrObial Sequences (FDA-ARGOS): Supporting development and validation of Infectious Disease Dx tests.</title>
        <authorList>
            <person name="Sproer C."/>
            <person name="Gronow S."/>
            <person name="Severitt S."/>
            <person name="Schroder I."/>
            <person name="Tallon L."/>
            <person name="Sadzewicz L."/>
            <person name="Zhao X."/>
            <person name="Boylan J."/>
            <person name="Ott S."/>
            <person name="Bowen H."/>
            <person name="Vavikolanu K."/>
            <person name="Mehta A."/>
            <person name="Aluvathingal J."/>
            <person name="Nadendla S."/>
            <person name="Lowell S."/>
            <person name="Myers T."/>
            <person name="Yan Y."/>
            <person name="Sichtig H."/>
        </authorList>
    </citation>
    <scope>NUCLEOTIDE SEQUENCE [LARGE SCALE GENOMIC DNA]</scope>
    <source>
        <strain evidence="3 4">FDAARGOS_1096</strain>
    </source>
</reference>
<dbReference type="Pfam" id="PF00561">
    <property type="entry name" value="Abhydrolase_1"/>
    <property type="match status" value="1"/>
</dbReference>
<dbReference type="AlphaFoldDB" id="A0A7T9UI46"/>
<sequence>MTFRIPHINFFYTWAFAMSICMGLFVGGSLQNAQASDCHFNLHDELQQQRNWAGLKTKSLKVDDITWVYSEGGASNKPTILLIHGLAGSRDNWNSIAKVLTPYYHVIIPDLPMAGDTIVPKDFDLSVPNVTEKLRRFTEAAHVSNQINIVGHSVGGSIALLYASQYAFDTQSLFLISSAGVYHSANTIYLKDPTYLKQLIVSKKGDLNYVLNQVMYHQPFLSNDYKNAMEQNLITHAQETSKIVDQLVALKRLYTPDTFSVLARSIEAPTLILWGADDKIVNVEAAGELKKMLKRAETPIILNHVGHMPILEADQLVIQYYLPFLEKTQKQKNPLTDPLVSLGRHSVSD</sequence>
<dbReference type="GO" id="GO:0016787">
    <property type="term" value="F:hydrolase activity"/>
    <property type="evidence" value="ECO:0007669"/>
    <property type="project" value="UniProtKB-KW"/>
</dbReference>
<gene>
    <name evidence="3" type="ORF">I6I53_15690</name>
</gene>
<feature type="domain" description="AB hydrolase-1" evidence="2">
    <location>
        <begin position="78"/>
        <end position="313"/>
    </location>
</feature>
<evidence type="ECO:0000313" key="4">
    <source>
        <dbReference type="Proteomes" id="UP000595320"/>
    </source>
</evidence>
<evidence type="ECO:0000259" key="2">
    <source>
        <dbReference type="Pfam" id="PF00561"/>
    </source>
</evidence>